<dbReference type="RefSeq" id="YP_009448623.1">
    <property type="nucleotide sequence ID" value="NC_036594.1"/>
</dbReference>
<evidence type="ECO:0008006" key="3">
    <source>
        <dbReference type="Google" id="ProtNLM"/>
    </source>
</evidence>
<dbReference type="GeneID" id="35382203"/>
<dbReference type="Proteomes" id="UP000236316">
    <property type="component" value="Segment"/>
</dbReference>
<evidence type="ECO:0000313" key="2">
    <source>
        <dbReference type="Proteomes" id="UP000236316"/>
    </source>
</evidence>
<reference evidence="1" key="1">
    <citation type="submission" date="2017-08" db="EMBL/GenBank/DDBJ databases">
        <authorList>
            <consortium name="Urmite Genomes"/>
        </authorList>
    </citation>
    <scope>NUCLEOTIDE SEQUENCE [LARGE SCALE GENOMIC DNA]</scope>
    <source>
        <strain evidence="1">IHUMI-LCC2</strain>
    </source>
</reference>
<accession>A0A2I2L482</accession>
<gene>
    <name evidence="1" type="ORF">ORPV_417</name>
</gene>
<evidence type="ECO:0000313" key="1">
    <source>
        <dbReference type="EMBL" id="SNW62321.1"/>
    </source>
</evidence>
<proteinExistence type="predicted"/>
<keyword evidence="2" id="KW-1185">Reference proteome</keyword>
<dbReference type="KEGG" id="vg:35382203"/>
<organism evidence="1">
    <name type="scientific">Orpheovirus IHUMI-LCC2</name>
    <dbReference type="NCBI Taxonomy" id="2023057"/>
    <lineage>
        <taxon>Viruses</taxon>
        <taxon>Varidnaviria</taxon>
        <taxon>Bamfordvirae</taxon>
        <taxon>Nucleocytoviricota</taxon>
        <taxon>Megaviricetes</taxon>
        <taxon>Pimascovirales</taxon>
        <taxon>Ocovirineae</taxon>
        <taxon>Orpheoviridae</taxon>
        <taxon>Alphaorpheovirus</taxon>
        <taxon>Alphaorpheovirus massiliense</taxon>
    </lineage>
</organism>
<sequence>MNTLDIIEKICYHLPIVDILKISTLNIQYNNLMKEYYRYNYNPGKLVTDKYIDMCLERNPKLIYMHNHLNIINGDDKLCKYRMNIIQFYLSDNILERTIGCRNCYYRQYIYRYAHALGYKTRKIIAEGGCKRYRFSYSYITYFPGYKYSMRISKK</sequence>
<name>A0A2I2L482_9VIRU</name>
<protein>
    <recommendedName>
        <fullName evidence="3">F-box domain-containing protein</fullName>
    </recommendedName>
</protein>
<dbReference type="EMBL" id="LT906555">
    <property type="protein sequence ID" value="SNW62321.1"/>
    <property type="molecule type" value="Genomic_DNA"/>
</dbReference>